<protein>
    <submittedName>
        <fullName evidence="1">Uncharacterized protein</fullName>
    </submittedName>
</protein>
<name>A0A6G1IDA9_9PLEO</name>
<dbReference type="Proteomes" id="UP000799291">
    <property type="component" value="Unassembled WGS sequence"/>
</dbReference>
<dbReference type="OrthoDB" id="443772at2759"/>
<reference evidence="1" key="1">
    <citation type="journal article" date="2020" name="Stud. Mycol.">
        <title>101 Dothideomycetes genomes: a test case for predicting lifestyles and emergence of pathogens.</title>
        <authorList>
            <person name="Haridas S."/>
            <person name="Albert R."/>
            <person name="Binder M."/>
            <person name="Bloem J."/>
            <person name="Labutti K."/>
            <person name="Salamov A."/>
            <person name="Andreopoulos B."/>
            <person name="Baker S."/>
            <person name="Barry K."/>
            <person name="Bills G."/>
            <person name="Bluhm B."/>
            <person name="Cannon C."/>
            <person name="Castanera R."/>
            <person name="Culley D."/>
            <person name="Daum C."/>
            <person name="Ezra D."/>
            <person name="Gonzalez J."/>
            <person name="Henrissat B."/>
            <person name="Kuo A."/>
            <person name="Liang C."/>
            <person name="Lipzen A."/>
            <person name="Lutzoni F."/>
            <person name="Magnuson J."/>
            <person name="Mondo S."/>
            <person name="Nolan M."/>
            <person name="Ohm R."/>
            <person name="Pangilinan J."/>
            <person name="Park H.-J."/>
            <person name="Ramirez L."/>
            <person name="Alfaro M."/>
            <person name="Sun H."/>
            <person name="Tritt A."/>
            <person name="Yoshinaga Y."/>
            <person name="Zwiers L.-H."/>
            <person name="Turgeon B."/>
            <person name="Goodwin S."/>
            <person name="Spatafora J."/>
            <person name="Crous P."/>
            <person name="Grigoriev I."/>
        </authorList>
    </citation>
    <scope>NUCLEOTIDE SEQUENCE</scope>
    <source>
        <strain evidence="1">CBS 122367</strain>
    </source>
</reference>
<gene>
    <name evidence="1" type="ORF">K458DRAFT_469767</name>
</gene>
<dbReference type="EMBL" id="MU005641">
    <property type="protein sequence ID" value="KAF2676020.1"/>
    <property type="molecule type" value="Genomic_DNA"/>
</dbReference>
<organism evidence="1 2">
    <name type="scientific">Lentithecium fluviatile CBS 122367</name>
    <dbReference type="NCBI Taxonomy" id="1168545"/>
    <lineage>
        <taxon>Eukaryota</taxon>
        <taxon>Fungi</taxon>
        <taxon>Dikarya</taxon>
        <taxon>Ascomycota</taxon>
        <taxon>Pezizomycotina</taxon>
        <taxon>Dothideomycetes</taxon>
        <taxon>Pleosporomycetidae</taxon>
        <taxon>Pleosporales</taxon>
        <taxon>Massarineae</taxon>
        <taxon>Lentitheciaceae</taxon>
        <taxon>Lentithecium</taxon>
    </lineage>
</organism>
<accession>A0A6G1IDA9</accession>
<proteinExistence type="predicted"/>
<evidence type="ECO:0000313" key="1">
    <source>
        <dbReference type="EMBL" id="KAF2676020.1"/>
    </source>
</evidence>
<dbReference type="AlphaFoldDB" id="A0A6G1IDA9"/>
<keyword evidence="2" id="KW-1185">Reference proteome</keyword>
<evidence type="ECO:0000313" key="2">
    <source>
        <dbReference type="Proteomes" id="UP000799291"/>
    </source>
</evidence>
<sequence length="307" mass="33410">MGTVIIVTELLTMSCIFRRAKPRSVGSLSNTHVDLLSLANGHFPATSPSLTTTVQSPDPRLHDHISTSATQRHQTPLMSDSLLFFEPDGFTPSPTSALTSAPNARDIPAPFTKPASDFSAPALVPGTIFYLTITTPHTDSWTYHGPVSTFAALLPLVEDAVSAHPAAKRKWKKIVRQAEERDKKDVWDHDAWDNFVLREKGSPFKERGFTTFVFAHQKAGFEVEGEYTVLSVQREINPAAYEVLPAPVFTLTSHGPMHHDMGSSLEAVHSGLPKGRTATSTICGSYASSVEAQMAARGAMEDLVRGE</sequence>